<dbReference type="Pfam" id="PF00389">
    <property type="entry name" value="2-Hacid_dh"/>
    <property type="match status" value="1"/>
</dbReference>
<protein>
    <submittedName>
        <fullName evidence="7">Phosphoglycerate dehydrogenase-like enzyme</fullName>
    </submittedName>
</protein>
<accession>A0ABT9MPM4</accession>
<feature type="domain" description="D-isomer specific 2-hydroxyacid dehydrogenase catalytic" evidence="5">
    <location>
        <begin position="51"/>
        <end position="321"/>
    </location>
</feature>
<dbReference type="InterPro" id="IPR006139">
    <property type="entry name" value="D-isomer_2_OHA_DH_cat_dom"/>
</dbReference>
<organism evidence="7 8">
    <name type="scientific">Catenuloplanes nepalensis</name>
    <dbReference type="NCBI Taxonomy" id="587533"/>
    <lineage>
        <taxon>Bacteria</taxon>
        <taxon>Bacillati</taxon>
        <taxon>Actinomycetota</taxon>
        <taxon>Actinomycetes</taxon>
        <taxon>Micromonosporales</taxon>
        <taxon>Micromonosporaceae</taxon>
        <taxon>Catenuloplanes</taxon>
    </lineage>
</organism>
<comment type="caution">
    <text evidence="7">The sequence shown here is derived from an EMBL/GenBank/DDBJ whole genome shotgun (WGS) entry which is preliminary data.</text>
</comment>
<dbReference type="PROSITE" id="PS00671">
    <property type="entry name" value="D_2_HYDROXYACID_DH_3"/>
    <property type="match status" value="1"/>
</dbReference>
<name>A0ABT9MPM4_9ACTN</name>
<dbReference type="SUPFAM" id="SSF52283">
    <property type="entry name" value="Formate/glycerate dehydrogenase catalytic domain-like"/>
    <property type="match status" value="1"/>
</dbReference>
<dbReference type="InterPro" id="IPR029753">
    <property type="entry name" value="D-isomer_DH_CS"/>
</dbReference>
<evidence type="ECO:0000256" key="2">
    <source>
        <dbReference type="ARBA" id="ARBA00023002"/>
    </source>
</evidence>
<dbReference type="InterPro" id="IPR050223">
    <property type="entry name" value="D-isomer_2-hydroxyacid_DH"/>
</dbReference>
<keyword evidence="3" id="KW-0520">NAD</keyword>
<dbReference type="Pfam" id="PF02826">
    <property type="entry name" value="2-Hacid_dh_C"/>
    <property type="match status" value="1"/>
</dbReference>
<dbReference type="CDD" id="cd12167">
    <property type="entry name" value="2-Hacid_dh_8"/>
    <property type="match status" value="1"/>
</dbReference>
<dbReference type="Gene3D" id="3.40.50.720">
    <property type="entry name" value="NAD(P)-binding Rossmann-like Domain"/>
    <property type="match status" value="2"/>
</dbReference>
<proteinExistence type="inferred from homology"/>
<dbReference type="Proteomes" id="UP001240984">
    <property type="component" value="Unassembled WGS sequence"/>
</dbReference>
<sequence length="334" mass="35952">MRTPVTHRPTALFAMDPAHFPALFPPALLRRIRELVDVDPDLIVERFDDPRIAGRLADLDFLITGWGSPPVDEPLLDAAPRLRAVLHAAGSVKHHVTEEAWARGVVVSSAAEANAVPVAEFALAFILLAGKGVLTLREQYRESRRFTIAEILPGIGNYGRVVGIVGASRIGRQVIDLLRPHDVEVLLYDPYTQVPGTASVTLPELLTHSDVVSLHAPANAETFRMIGRDQLRAMRDGAVLINTARGALVDTDALTAELATGRIAAVLDVTEPEPLPAGSPLFDLPNAYLTPHVAGSHGNELARLGASVADELERLVAGVAPRHGIQRHELDRAA</sequence>
<dbReference type="SUPFAM" id="SSF51735">
    <property type="entry name" value="NAD(P)-binding Rossmann-fold domains"/>
    <property type="match status" value="1"/>
</dbReference>
<dbReference type="InterPro" id="IPR006140">
    <property type="entry name" value="D-isomer_DH_NAD-bd"/>
</dbReference>
<comment type="similarity">
    <text evidence="1 4">Belongs to the D-isomer specific 2-hydroxyacid dehydrogenase family.</text>
</comment>
<dbReference type="InterPro" id="IPR036291">
    <property type="entry name" value="NAD(P)-bd_dom_sf"/>
</dbReference>
<dbReference type="EMBL" id="JAUSRA010000001">
    <property type="protein sequence ID" value="MDP9793011.1"/>
    <property type="molecule type" value="Genomic_DNA"/>
</dbReference>
<evidence type="ECO:0000256" key="4">
    <source>
        <dbReference type="RuleBase" id="RU003719"/>
    </source>
</evidence>
<gene>
    <name evidence="7" type="ORF">J2S43_001523</name>
</gene>
<dbReference type="PANTHER" id="PTHR10996:SF178">
    <property type="entry name" value="2-HYDROXYACID DEHYDROGENASE YGL185C-RELATED"/>
    <property type="match status" value="1"/>
</dbReference>
<evidence type="ECO:0000256" key="1">
    <source>
        <dbReference type="ARBA" id="ARBA00005854"/>
    </source>
</evidence>
<feature type="domain" description="D-isomer specific 2-hydroxyacid dehydrogenase NAD-binding" evidence="6">
    <location>
        <begin position="124"/>
        <end position="294"/>
    </location>
</feature>
<dbReference type="PANTHER" id="PTHR10996">
    <property type="entry name" value="2-HYDROXYACID DEHYDROGENASE-RELATED"/>
    <property type="match status" value="1"/>
</dbReference>
<evidence type="ECO:0000313" key="8">
    <source>
        <dbReference type="Proteomes" id="UP001240984"/>
    </source>
</evidence>
<evidence type="ECO:0000259" key="5">
    <source>
        <dbReference type="Pfam" id="PF00389"/>
    </source>
</evidence>
<dbReference type="PROSITE" id="PS00670">
    <property type="entry name" value="D_2_HYDROXYACID_DH_2"/>
    <property type="match status" value="1"/>
</dbReference>
<evidence type="ECO:0000256" key="3">
    <source>
        <dbReference type="ARBA" id="ARBA00023027"/>
    </source>
</evidence>
<reference evidence="7 8" key="1">
    <citation type="submission" date="2023-07" db="EMBL/GenBank/DDBJ databases">
        <title>Sequencing the genomes of 1000 actinobacteria strains.</title>
        <authorList>
            <person name="Klenk H.-P."/>
        </authorList>
    </citation>
    <scope>NUCLEOTIDE SEQUENCE [LARGE SCALE GENOMIC DNA]</scope>
    <source>
        <strain evidence="7 8">DSM 44710</strain>
    </source>
</reference>
<keyword evidence="2 4" id="KW-0560">Oxidoreductase</keyword>
<keyword evidence="8" id="KW-1185">Reference proteome</keyword>
<evidence type="ECO:0000259" key="6">
    <source>
        <dbReference type="Pfam" id="PF02826"/>
    </source>
</evidence>
<evidence type="ECO:0000313" key="7">
    <source>
        <dbReference type="EMBL" id="MDP9793011.1"/>
    </source>
</evidence>